<protein>
    <recommendedName>
        <fullName evidence="5">RING-type domain-containing protein</fullName>
    </recommendedName>
</protein>
<keyword evidence="1" id="KW-0479">Metal-binding</keyword>
<keyword evidence="3" id="KW-0862">Zinc</keyword>
<dbReference type="InParanoid" id="A0A3P7FLS1"/>
<dbReference type="EMBL" id="UYWW01001269">
    <property type="protein sequence ID" value="VDM10235.1"/>
    <property type="molecule type" value="Genomic_DNA"/>
</dbReference>
<dbReference type="PROSITE" id="PS00518">
    <property type="entry name" value="ZF_RING_1"/>
    <property type="match status" value="1"/>
</dbReference>
<dbReference type="InterPro" id="IPR051435">
    <property type="entry name" value="RING_finger_E3_ubiq-ligases"/>
</dbReference>
<evidence type="ECO:0000259" key="5">
    <source>
        <dbReference type="PROSITE" id="PS50089"/>
    </source>
</evidence>
<evidence type="ECO:0000256" key="4">
    <source>
        <dbReference type="PROSITE-ProRule" id="PRU00175"/>
    </source>
</evidence>
<dbReference type="InterPro" id="IPR017907">
    <property type="entry name" value="Znf_RING_CS"/>
</dbReference>
<accession>A0A3P7FLS1</accession>
<keyword evidence="2 4" id="KW-0863">Zinc-finger</keyword>
<organism evidence="6 7">
    <name type="scientific">Wuchereria bancrofti</name>
    <dbReference type="NCBI Taxonomy" id="6293"/>
    <lineage>
        <taxon>Eukaryota</taxon>
        <taxon>Metazoa</taxon>
        <taxon>Ecdysozoa</taxon>
        <taxon>Nematoda</taxon>
        <taxon>Chromadorea</taxon>
        <taxon>Rhabditida</taxon>
        <taxon>Spirurina</taxon>
        <taxon>Spiruromorpha</taxon>
        <taxon>Filarioidea</taxon>
        <taxon>Onchocercidae</taxon>
        <taxon>Wuchereria</taxon>
    </lineage>
</organism>
<dbReference type="InterPro" id="IPR001841">
    <property type="entry name" value="Znf_RING"/>
</dbReference>
<dbReference type="PANTHER" id="PTHR22791">
    <property type="entry name" value="RING-TYPE DOMAIN-CONTAINING PROTEIN"/>
    <property type="match status" value="1"/>
</dbReference>
<dbReference type="Pfam" id="PF13445">
    <property type="entry name" value="zf-RING_UBOX"/>
    <property type="match status" value="1"/>
</dbReference>
<dbReference type="InterPro" id="IPR027370">
    <property type="entry name" value="Znf-RING_euk"/>
</dbReference>
<dbReference type="Gene3D" id="3.30.40.10">
    <property type="entry name" value="Zinc/RING finger domain, C3HC4 (zinc finger)"/>
    <property type="match status" value="1"/>
</dbReference>
<reference evidence="6 7" key="1">
    <citation type="submission" date="2018-11" db="EMBL/GenBank/DDBJ databases">
        <authorList>
            <consortium name="Pathogen Informatics"/>
        </authorList>
    </citation>
    <scope>NUCLEOTIDE SEQUENCE [LARGE SCALE GENOMIC DNA]</scope>
</reference>
<evidence type="ECO:0000256" key="2">
    <source>
        <dbReference type="ARBA" id="ARBA00022771"/>
    </source>
</evidence>
<dbReference type="PROSITE" id="PS50089">
    <property type="entry name" value="ZF_RING_2"/>
    <property type="match status" value="1"/>
</dbReference>
<dbReference type="PANTHER" id="PTHR22791:SF34">
    <property type="entry name" value="RING-TYPE DOMAIN-CONTAINING PROTEIN"/>
    <property type="match status" value="1"/>
</dbReference>
<dbReference type="GO" id="GO:0008270">
    <property type="term" value="F:zinc ion binding"/>
    <property type="evidence" value="ECO:0007669"/>
    <property type="project" value="UniProtKB-KW"/>
</dbReference>
<gene>
    <name evidence="6" type="ORF">WBA_LOCUS3621</name>
</gene>
<evidence type="ECO:0000313" key="6">
    <source>
        <dbReference type="EMBL" id="VDM10235.1"/>
    </source>
</evidence>
<dbReference type="OrthoDB" id="252722at2759"/>
<name>A0A3P7FLS1_WUCBA</name>
<evidence type="ECO:0000256" key="3">
    <source>
        <dbReference type="ARBA" id="ARBA00022833"/>
    </source>
</evidence>
<dbReference type="InterPro" id="IPR013083">
    <property type="entry name" value="Znf_RING/FYVE/PHD"/>
</dbReference>
<keyword evidence="7" id="KW-1185">Reference proteome</keyword>
<dbReference type="GO" id="GO:0061630">
    <property type="term" value="F:ubiquitin protein ligase activity"/>
    <property type="evidence" value="ECO:0007669"/>
    <property type="project" value="TreeGrafter"/>
</dbReference>
<dbReference type="GO" id="GO:0016567">
    <property type="term" value="P:protein ubiquitination"/>
    <property type="evidence" value="ECO:0007669"/>
    <property type="project" value="TreeGrafter"/>
</dbReference>
<evidence type="ECO:0000256" key="1">
    <source>
        <dbReference type="ARBA" id="ARBA00022723"/>
    </source>
</evidence>
<dbReference type="AlphaFoldDB" id="A0A3P7FLS1"/>
<sequence length="85" mass="10265">MSHYMVENNLKSFRRMTKTASVTNFEKDGFSIRCEICFEPFHIRKRLPKLLPCEHNFCEQCIFSLCCHQQNVKKLWQQSCDYLRV</sequence>
<evidence type="ECO:0000313" key="7">
    <source>
        <dbReference type="Proteomes" id="UP000270924"/>
    </source>
</evidence>
<feature type="domain" description="RING-type" evidence="5">
    <location>
        <begin position="34"/>
        <end position="62"/>
    </location>
</feature>
<proteinExistence type="predicted"/>
<dbReference type="Proteomes" id="UP000270924">
    <property type="component" value="Unassembled WGS sequence"/>
</dbReference>
<dbReference type="SUPFAM" id="SSF57850">
    <property type="entry name" value="RING/U-box"/>
    <property type="match status" value="1"/>
</dbReference>